<keyword evidence="2" id="KW-1185">Reference proteome</keyword>
<gene>
    <name evidence="1" type="ORF">PPRIM_AZ9-3.1.T0270137</name>
</gene>
<reference evidence="1" key="1">
    <citation type="submission" date="2021-01" db="EMBL/GenBank/DDBJ databases">
        <authorList>
            <consortium name="Genoscope - CEA"/>
            <person name="William W."/>
        </authorList>
    </citation>
    <scope>NUCLEOTIDE SEQUENCE</scope>
</reference>
<name>A0A8S1KV51_PARPR</name>
<dbReference type="AlphaFoldDB" id="A0A8S1KV51"/>
<dbReference type="Proteomes" id="UP000688137">
    <property type="component" value="Unassembled WGS sequence"/>
</dbReference>
<evidence type="ECO:0000313" key="1">
    <source>
        <dbReference type="EMBL" id="CAD8058281.1"/>
    </source>
</evidence>
<comment type="caution">
    <text evidence="1">The sequence shown here is derived from an EMBL/GenBank/DDBJ whole genome shotgun (WGS) entry which is preliminary data.</text>
</comment>
<proteinExistence type="predicted"/>
<dbReference type="EMBL" id="CAJJDM010000026">
    <property type="protein sequence ID" value="CAD8058281.1"/>
    <property type="molecule type" value="Genomic_DNA"/>
</dbReference>
<protein>
    <submittedName>
        <fullName evidence="1">Uncharacterized protein</fullName>
    </submittedName>
</protein>
<accession>A0A8S1KV51</accession>
<sequence length="98" mass="11448">MADEQAEFFKEVLKLISNLHYENKITEDQKSELKKLLMDDEDFVNQLQEEYQVEGLKGIVNIIIGDTISDCSFRDLIDFNQEKRKRSQSLTIQTDSSD</sequence>
<organism evidence="1 2">
    <name type="scientific">Paramecium primaurelia</name>
    <dbReference type="NCBI Taxonomy" id="5886"/>
    <lineage>
        <taxon>Eukaryota</taxon>
        <taxon>Sar</taxon>
        <taxon>Alveolata</taxon>
        <taxon>Ciliophora</taxon>
        <taxon>Intramacronucleata</taxon>
        <taxon>Oligohymenophorea</taxon>
        <taxon>Peniculida</taxon>
        <taxon>Parameciidae</taxon>
        <taxon>Paramecium</taxon>
    </lineage>
</organism>
<evidence type="ECO:0000313" key="2">
    <source>
        <dbReference type="Proteomes" id="UP000688137"/>
    </source>
</evidence>